<evidence type="ECO:0000313" key="1">
    <source>
        <dbReference type="EMBL" id="KOF67116.1"/>
    </source>
</evidence>
<reference evidence="1" key="1">
    <citation type="submission" date="2015-07" db="EMBL/GenBank/DDBJ databases">
        <title>MeaNS - Measles Nucleotide Surveillance Program.</title>
        <authorList>
            <person name="Tran T."/>
            <person name="Druce J."/>
        </authorList>
    </citation>
    <scope>NUCLEOTIDE SEQUENCE</scope>
    <source>
        <strain evidence="1">UCB-OBI-ISO-001</strain>
        <tissue evidence="1">Gonad</tissue>
    </source>
</reference>
<proteinExistence type="predicted"/>
<protein>
    <submittedName>
        <fullName evidence="1">Uncharacterized protein</fullName>
    </submittedName>
</protein>
<name>A0A0L8FQX2_OCTBM</name>
<organism evidence="1">
    <name type="scientific">Octopus bimaculoides</name>
    <name type="common">California two-spotted octopus</name>
    <dbReference type="NCBI Taxonomy" id="37653"/>
    <lineage>
        <taxon>Eukaryota</taxon>
        <taxon>Metazoa</taxon>
        <taxon>Spiralia</taxon>
        <taxon>Lophotrochozoa</taxon>
        <taxon>Mollusca</taxon>
        <taxon>Cephalopoda</taxon>
        <taxon>Coleoidea</taxon>
        <taxon>Octopodiformes</taxon>
        <taxon>Octopoda</taxon>
        <taxon>Incirrata</taxon>
        <taxon>Octopodidae</taxon>
        <taxon>Octopus</taxon>
    </lineage>
</organism>
<sequence length="95" mass="10958">MAFTYTHEADSKDTMASPWKSCMNALNEHWKPISDFGLCGGSRYGTRNESNQIDCILGTKYDSEECTTQHRLVISDFRLRDARQDNEARFKTDSR</sequence>
<gene>
    <name evidence="1" type="ORF">OCBIM_22010425mg</name>
</gene>
<dbReference type="EMBL" id="KQ427380">
    <property type="protein sequence ID" value="KOF67117.1"/>
    <property type="molecule type" value="Genomic_DNA"/>
</dbReference>
<dbReference type="AlphaFoldDB" id="A0A0L8FQX2"/>
<dbReference type="EMBL" id="KQ427380">
    <property type="protein sequence ID" value="KOF67116.1"/>
    <property type="molecule type" value="Genomic_DNA"/>
</dbReference>
<accession>A0A0L8FQX2</accession>